<dbReference type="EnsemblPlants" id="ORUFI09G16740.1">
    <property type="protein sequence ID" value="ORUFI09G16740.1"/>
    <property type="gene ID" value="ORUFI09G16740"/>
</dbReference>
<sequence length="187" mass="20578">MPATSASVLSVAVSTFADFEPVFFSNVEPHPHAVKVLAVRELKHAPALLHLLESASSDHGCKIVGLRLVENLSKLDALLAVVSEGVIPLLLNDLRDPDANRELRRCAQSIHRVGRLIGGYARRKSKALALVLRRHVSHVFKGTRGDGWLLKNLQATVPSRIATMRTHRIDLARAPPPDHLARSRRGR</sequence>
<dbReference type="AlphaFoldDB" id="A0A0E0QTD7"/>
<keyword evidence="2" id="KW-1185">Reference proteome</keyword>
<reference evidence="1" key="2">
    <citation type="submission" date="2015-06" db="UniProtKB">
        <authorList>
            <consortium name="EnsemblPlants"/>
        </authorList>
    </citation>
    <scope>IDENTIFICATION</scope>
</reference>
<organism evidence="1 2">
    <name type="scientific">Oryza rufipogon</name>
    <name type="common">Brownbeard rice</name>
    <name type="synonym">Asian wild rice</name>
    <dbReference type="NCBI Taxonomy" id="4529"/>
    <lineage>
        <taxon>Eukaryota</taxon>
        <taxon>Viridiplantae</taxon>
        <taxon>Streptophyta</taxon>
        <taxon>Embryophyta</taxon>
        <taxon>Tracheophyta</taxon>
        <taxon>Spermatophyta</taxon>
        <taxon>Magnoliopsida</taxon>
        <taxon>Liliopsida</taxon>
        <taxon>Poales</taxon>
        <taxon>Poaceae</taxon>
        <taxon>BOP clade</taxon>
        <taxon>Oryzoideae</taxon>
        <taxon>Oryzeae</taxon>
        <taxon>Oryzinae</taxon>
        <taxon>Oryza</taxon>
    </lineage>
</organism>
<protein>
    <submittedName>
        <fullName evidence="1">Uncharacterized protein</fullName>
    </submittedName>
</protein>
<accession>A0A0E0QTD7</accession>
<dbReference type="InterPro" id="IPR011989">
    <property type="entry name" value="ARM-like"/>
</dbReference>
<dbReference type="Gramene" id="ORUFI09G16740.1">
    <property type="protein sequence ID" value="ORUFI09G16740.1"/>
    <property type="gene ID" value="ORUFI09G16740"/>
</dbReference>
<dbReference type="Gene3D" id="1.25.10.10">
    <property type="entry name" value="Leucine-rich Repeat Variant"/>
    <property type="match status" value="1"/>
</dbReference>
<name>A0A0E0QTD7_ORYRU</name>
<evidence type="ECO:0000313" key="1">
    <source>
        <dbReference type="EnsemblPlants" id="ORUFI09G16740.1"/>
    </source>
</evidence>
<proteinExistence type="predicted"/>
<evidence type="ECO:0000313" key="2">
    <source>
        <dbReference type="Proteomes" id="UP000008022"/>
    </source>
</evidence>
<dbReference type="HOGENOM" id="CLU_1449854_0_0_1"/>
<reference evidence="2" key="1">
    <citation type="submission" date="2013-06" db="EMBL/GenBank/DDBJ databases">
        <authorList>
            <person name="Zhao Q."/>
        </authorList>
    </citation>
    <scope>NUCLEOTIDE SEQUENCE</scope>
    <source>
        <strain evidence="2">cv. W1943</strain>
    </source>
</reference>
<dbReference type="Proteomes" id="UP000008022">
    <property type="component" value="Unassembled WGS sequence"/>
</dbReference>